<keyword evidence="2" id="KW-0812">Transmembrane</keyword>
<feature type="region of interest" description="Disordered" evidence="1">
    <location>
        <begin position="280"/>
        <end position="327"/>
    </location>
</feature>
<dbReference type="EMBL" id="JAAMFM010000047">
    <property type="protein sequence ID" value="NVM96955.1"/>
    <property type="molecule type" value="Genomic_DNA"/>
</dbReference>
<evidence type="ECO:0000313" key="3">
    <source>
        <dbReference type="EMBL" id="NVM96955.1"/>
    </source>
</evidence>
<comment type="caution">
    <text evidence="3">The sequence shown here is derived from an EMBL/GenBank/DDBJ whole genome shotgun (WGS) entry which is preliminary data.</text>
</comment>
<protein>
    <submittedName>
        <fullName evidence="3">Cytochrome c biogenesis protein CcdA</fullName>
    </submittedName>
</protein>
<evidence type="ECO:0000256" key="1">
    <source>
        <dbReference type="SAM" id="MobiDB-lite"/>
    </source>
</evidence>
<feature type="transmembrane region" description="Helical" evidence="2">
    <location>
        <begin position="244"/>
        <end position="273"/>
    </location>
</feature>
<accession>A0A7Y7LZW3</accession>
<dbReference type="RefSeq" id="WP_176636655.1">
    <property type="nucleotide sequence ID" value="NZ_JAAMFM010000047.1"/>
</dbReference>
<dbReference type="PANTHER" id="PTHR31272:SF4">
    <property type="entry name" value="CYTOCHROME C-TYPE BIOGENESIS PROTEIN HI_1454-RELATED"/>
    <property type="match status" value="1"/>
</dbReference>
<keyword evidence="2" id="KW-0472">Membrane</keyword>
<proteinExistence type="predicted"/>
<evidence type="ECO:0000256" key="2">
    <source>
        <dbReference type="SAM" id="Phobius"/>
    </source>
</evidence>
<gene>
    <name evidence="3" type="ORF">G6034_18990</name>
</gene>
<dbReference type="AlphaFoldDB" id="A0A7Y7LZW3"/>
<name>A0A7Y7LZW3_9MICC</name>
<dbReference type="PANTHER" id="PTHR31272">
    <property type="entry name" value="CYTOCHROME C-TYPE BIOGENESIS PROTEIN HI_1454-RELATED"/>
    <property type="match status" value="1"/>
</dbReference>
<feature type="transmembrane region" description="Helical" evidence="2">
    <location>
        <begin position="160"/>
        <end position="185"/>
    </location>
</feature>
<organism evidence="3 4">
    <name type="scientific">Arthrobacter wenxiniae</name>
    <dbReference type="NCBI Taxonomy" id="2713570"/>
    <lineage>
        <taxon>Bacteria</taxon>
        <taxon>Bacillati</taxon>
        <taxon>Actinomycetota</taxon>
        <taxon>Actinomycetes</taxon>
        <taxon>Micrococcales</taxon>
        <taxon>Micrococcaceae</taxon>
        <taxon>Arthrobacter</taxon>
    </lineage>
</organism>
<feature type="transmembrane region" description="Helical" evidence="2">
    <location>
        <begin position="57"/>
        <end position="81"/>
    </location>
</feature>
<feature type="transmembrane region" description="Helical" evidence="2">
    <location>
        <begin position="12"/>
        <end position="36"/>
    </location>
</feature>
<sequence length="327" mass="32995">MNPVAVAAATSYAFTLGLVAAINPCGFPLLPAYLALFAGDPGGLRTTRTARGLLSGAGVTCGFVAVFGTLGLVLVSGAALASGWLPWFMVTAGVLMAVLGLSTLCGHPLYLRLPTPRLAPGGRTFTATFVFGIAYAIGSLSCALPLFLAAVGGSFTQLGFWAGLACYLAYALGMGLFVTAAAVVTATARSGILQSFRTAGRFLPRFSGAVLVVSGIYLACYWAADLLNFPLTGGPFAAVGAAQAALTAFLAGHLAATAAILLAAVLAGIAVVVRKTWTSPGKTPGAEHSEGTPPCLKRPRRPARQTPQAGPTPEAGRSCGARAGSCS</sequence>
<feature type="transmembrane region" description="Helical" evidence="2">
    <location>
        <begin position="125"/>
        <end position="148"/>
    </location>
</feature>
<keyword evidence="2" id="KW-1133">Transmembrane helix</keyword>
<feature type="transmembrane region" description="Helical" evidence="2">
    <location>
        <begin position="87"/>
        <end position="113"/>
    </location>
</feature>
<dbReference type="InterPro" id="IPR051790">
    <property type="entry name" value="Cytochrome_c-biogenesis_DsbD"/>
</dbReference>
<reference evidence="3 4" key="1">
    <citation type="submission" date="2020-02" db="EMBL/GenBank/DDBJ databases">
        <title>Genome sequence of strain AETb3-4.</title>
        <authorList>
            <person name="Gao J."/>
            <person name="Zhang X."/>
        </authorList>
    </citation>
    <scope>NUCLEOTIDE SEQUENCE [LARGE SCALE GENOMIC DNA]</scope>
    <source>
        <strain evidence="3 4">AETb3-4</strain>
    </source>
</reference>
<evidence type="ECO:0000313" key="4">
    <source>
        <dbReference type="Proteomes" id="UP000543556"/>
    </source>
</evidence>
<dbReference type="Proteomes" id="UP000543556">
    <property type="component" value="Unassembled WGS sequence"/>
</dbReference>
<feature type="transmembrane region" description="Helical" evidence="2">
    <location>
        <begin position="206"/>
        <end position="224"/>
    </location>
</feature>
<keyword evidence="4" id="KW-1185">Reference proteome</keyword>